<feature type="compositionally biased region" description="Basic and acidic residues" evidence="4">
    <location>
        <begin position="484"/>
        <end position="498"/>
    </location>
</feature>
<feature type="transmembrane region" description="Helical" evidence="5">
    <location>
        <begin position="186"/>
        <end position="205"/>
    </location>
</feature>
<keyword evidence="5" id="KW-0812">Transmembrane</keyword>
<comment type="cofactor">
    <cofactor evidence="1">
        <name>Mg(2+)</name>
        <dbReference type="ChEBI" id="CHEBI:18420"/>
    </cofactor>
</comment>
<dbReference type="Gene3D" id="3.30.70.270">
    <property type="match status" value="1"/>
</dbReference>
<dbReference type="InterPro" id="IPR050469">
    <property type="entry name" value="Diguanylate_Cyclase"/>
</dbReference>
<dbReference type="CDD" id="cd01949">
    <property type="entry name" value="GGDEF"/>
    <property type="match status" value="1"/>
</dbReference>
<dbReference type="SUPFAM" id="SSF55073">
    <property type="entry name" value="Nucleotide cyclase"/>
    <property type="match status" value="1"/>
</dbReference>
<dbReference type="SMART" id="SM00267">
    <property type="entry name" value="GGDEF"/>
    <property type="match status" value="1"/>
</dbReference>
<dbReference type="OrthoDB" id="9803824at2"/>
<dbReference type="RefSeq" id="WP_132141579.1">
    <property type="nucleotide sequence ID" value="NZ_SMCS01000001.1"/>
</dbReference>
<feature type="region of interest" description="Disordered" evidence="4">
    <location>
        <begin position="477"/>
        <end position="498"/>
    </location>
</feature>
<organism evidence="7 8">
    <name type="scientific">Luteibacter rhizovicinus</name>
    <dbReference type="NCBI Taxonomy" id="242606"/>
    <lineage>
        <taxon>Bacteria</taxon>
        <taxon>Pseudomonadati</taxon>
        <taxon>Pseudomonadota</taxon>
        <taxon>Gammaproteobacteria</taxon>
        <taxon>Lysobacterales</taxon>
        <taxon>Rhodanobacteraceae</taxon>
        <taxon>Luteibacter</taxon>
    </lineage>
</organism>
<dbReference type="Pfam" id="PF00990">
    <property type="entry name" value="GGDEF"/>
    <property type="match status" value="1"/>
</dbReference>
<keyword evidence="8" id="KW-1185">Reference proteome</keyword>
<feature type="transmembrane region" description="Helical" evidence="5">
    <location>
        <begin position="154"/>
        <end position="174"/>
    </location>
</feature>
<comment type="catalytic activity">
    <reaction evidence="3">
        <text>2 GTP = 3',3'-c-di-GMP + 2 diphosphate</text>
        <dbReference type="Rhea" id="RHEA:24898"/>
        <dbReference type="ChEBI" id="CHEBI:33019"/>
        <dbReference type="ChEBI" id="CHEBI:37565"/>
        <dbReference type="ChEBI" id="CHEBI:58805"/>
        <dbReference type="EC" id="2.7.7.65"/>
    </reaction>
</comment>
<dbReference type="InterPro" id="IPR000160">
    <property type="entry name" value="GGDEF_dom"/>
</dbReference>
<protein>
    <recommendedName>
        <fullName evidence="2">diguanylate cyclase</fullName>
        <ecNumber evidence="2">2.7.7.65</ecNumber>
    </recommendedName>
</protein>
<evidence type="ECO:0000256" key="1">
    <source>
        <dbReference type="ARBA" id="ARBA00001946"/>
    </source>
</evidence>
<dbReference type="GO" id="GO:0043709">
    <property type="term" value="P:cell adhesion involved in single-species biofilm formation"/>
    <property type="evidence" value="ECO:0007669"/>
    <property type="project" value="TreeGrafter"/>
</dbReference>
<dbReference type="EMBL" id="SMCS01000001">
    <property type="protein sequence ID" value="TCV97525.1"/>
    <property type="molecule type" value="Genomic_DNA"/>
</dbReference>
<dbReference type="PROSITE" id="PS50887">
    <property type="entry name" value="GGDEF"/>
    <property type="match status" value="1"/>
</dbReference>
<evidence type="ECO:0000256" key="2">
    <source>
        <dbReference type="ARBA" id="ARBA00012528"/>
    </source>
</evidence>
<feature type="transmembrane region" description="Helical" evidence="5">
    <location>
        <begin position="27"/>
        <end position="47"/>
    </location>
</feature>
<dbReference type="FunFam" id="3.30.70.270:FF:000001">
    <property type="entry name" value="Diguanylate cyclase domain protein"/>
    <property type="match status" value="1"/>
</dbReference>
<feature type="domain" description="GGDEF" evidence="6">
    <location>
        <begin position="351"/>
        <end position="487"/>
    </location>
</feature>
<keyword evidence="5" id="KW-0472">Membrane</keyword>
<keyword evidence="5" id="KW-1133">Transmembrane helix</keyword>
<gene>
    <name evidence="7" type="ORF">EC912_101540</name>
</gene>
<feature type="transmembrane region" description="Helical" evidence="5">
    <location>
        <begin position="281"/>
        <end position="305"/>
    </location>
</feature>
<comment type="caution">
    <text evidence="7">The sequence shown here is derived from an EMBL/GenBank/DDBJ whole genome shotgun (WGS) entry which is preliminary data.</text>
</comment>
<dbReference type="AlphaFoldDB" id="A0A4R3YWH5"/>
<feature type="transmembrane region" description="Helical" evidence="5">
    <location>
        <begin position="122"/>
        <end position="142"/>
    </location>
</feature>
<evidence type="ECO:0000313" key="7">
    <source>
        <dbReference type="EMBL" id="TCV97525.1"/>
    </source>
</evidence>
<name>A0A4R3YWH5_9GAMM</name>
<proteinExistence type="predicted"/>
<dbReference type="GO" id="GO:0005886">
    <property type="term" value="C:plasma membrane"/>
    <property type="evidence" value="ECO:0007669"/>
    <property type="project" value="TreeGrafter"/>
</dbReference>
<feature type="transmembrane region" description="Helical" evidence="5">
    <location>
        <begin position="59"/>
        <end position="77"/>
    </location>
</feature>
<dbReference type="InterPro" id="IPR043128">
    <property type="entry name" value="Rev_trsase/Diguanyl_cyclase"/>
</dbReference>
<evidence type="ECO:0000259" key="6">
    <source>
        <dbReference type="PROSITE" id="PS50887"/>
    </source>
</evidence>
<dbReference type="GO" id="GO:1902201">
    <property type="term" value="P:negative regulation of bacterial-type flagellum-dependent cell motility"/>
    <property type="evidence" value="ECO:0007669"/>
    <property type="project" value="TreeGrafter"/>
</dbReference>
<dbReference type="PANTHER" id="PTHR45138:SF9">
    <property type="entry name" value="DIGUANYLATE CYCLASE DGCM-RELATED"/>
    <property type="match status" value="1"/>
</dbReference>
<dbReference type="PANTHER" id="PTHR45138">
    <property type="entry name" value="REGULATORY COMPONENTS OF SENSORY TRANSDUCTION SYSTEM"/>
    <property type="match status" value="1"/>
</dbReference>
<dbReference type="EC" id="2.7.7.65" evidence="2"/>
<reference evidence="7 8" key="1">
    <citation type="submission" date="2019-03" db="EMBL/GenBank/DDBJ databases">
        <title>Above-ground endophytic microbial communities from plants in different locations in the United States.</title>
        <authorList>
            <person name="Frank C."/>
        </authorList>
    </citation>
    <scope>NUCLEOTIDE SEQUENCE [LARGE SCALE GENOMIC DNA]</scope>
    <source>
        <strain evidence="7 8">LP_13_YM</strain>
    </source>
</reference>
<evidence type="ECO:0000256" key="4">
    <source>
        <dbReference type="SAM" id="MobiDB-lite"/>
    </source>
</evidence>
<sequence length="498" mass="54292">MKAVFAAAALVVAHAVAVTLLPDIGMGISYAAFFLVASLAIASSLYAYRRSGMPRDRRWLLLVGSLLLWGIGMSLSARQNYVLDNTNPAPGDSMFFYILYVLPVLIAVSSAPVAARKKWALAIDLVLASLLGVLFYVHTFSIVSVEGAMGRQEAVAIVRMLDIENACLGIAALLRYIATDRADDHYFFRGVVAFFVTYACVGFYYNHYVALGEHPDFGSAWDVLLDLPFLALTVAAVKRPPQRHWHPPIYLVRFVQSASPTFLAMSVLGLGLMVIPHYAPLGIGGAIAAVVGIGMRSTLAQVDLVEEEHRLSQRRDALEGLVFTDSLTGLANRRALDERLLREWHRPGQREPIGLLMIDVDFFKEYNDRYGHLAGDDCLRAIAEALTARGLRAGDFIARYGGEEFAVIAPATRLSEAVALADNLRAQVENKRIAHPLSPFGVVTVSVGVATLQPHATGGPLDLLNAADHALYRAKHSGRNRTGGFDDERSRDTASFDV</sequence>
<dbReference type="GO" id="GO:0052621">
    <property type="term" value="F:diguanylate cyclase activity"/>
    <property type="evidence" value="ECO:0007669"/>
    <property type="project" value="UniProtKB-EC"/>
</dbReference>
<dbReference type="InterPro" id="IPR029787">
    <property type="entry name" value="Nucleotide_cyclase"/>
</dbReference>
<evidence type="ECO:0000313" key="8">
    <source>
        <dbReference type="Proteomes" id="UP000295645"/>
    </source>
</evidence>
<dbReference type="Proteomes" id="UP000295645">
    <property type="component" value="Unassembled WGS sequence"/>
</dbReference>
<dbReference type="NCBIfam" id="TIGR00254">
    <property type="entry name" value="GGDEF"/>
    <property type="match status" value="1"/>
</dbReference>
<evidence type="ECO:0000256" key="3">
    <source>
        <dbReference type="ARBA" id="ARBA00034247"/>
    </source>
</evidence>
<feature type="transmembrane region" description="Helical" evidence="5">
    <location>
        <begin position="97"/>
        <end position="115"/>
    </location>
</feature>
<accession>A0A4R3YWH5</accession>
<evidence type="ECO:0000256" key="5">
    <source>
        <dbReference type="SAM" id="Phobius"/>
    </source>
</evidence>